<dbReference type="SUPFAM" id="SSF52507">
    <property type="entry name" value="Homo-oligomeric flavin-containing Cys decarboxylases, HFCD"/>
    <property type="match status" value="1"/>
</dbReference>
<keyword evidence="4 7" id="KW-0808">Transferase</keyword>
<dbReference type="RefSeq" id="WP_090174086.1">
    <property type="nucleotide sequence ID" value="NZ_FMXR01000013.1"/>
</dbReference>
<proteinExistence type="inferred from homology"/>
<dbReference type="EC" id="2.5.1.129" evidence="7"/>
<dbReference type="Proteomes" id="UP000199228">
    <property type="component" value="Unassembled WGS sequence"/>
</dbReference>
<comment type="catalytic activity">
    <reaction evidence="5 7">
        <text>dimethylallyl phosphate + FMNH2 = prenylated FMNH2 + phosphate</text>
        <dbReference type="Rhea" id="RHEA:37743"/>
        <dbReference type="ChEBI" id="CHEBI:43474"/>
        <dbReference type="ChEBI" id="CHEBI:57618"/>
        <dbReference type="ChEBI" id="CHEBI:87467"/>
        <dbReference type="ChEBI" id="CHEBI:88052"/>
        <dbReference type="EC" id="2.5.1.129"/>
    </reaction>
</comment>
<dbReference type="Pfam" id="PF02441">
    <property type="entry name" value="Flavoprotein"/>
    <property type="match status" value="1"/>
</dbReference>
<dbReference type="Gene3D" id="3.40.50.1950">
    <property type="entry name" value="Flavin prenyltransferase-like"/>
    <property type="match status" value="1"/>
</dbReference>
<evidence type="ECO:0000313" key="10">
    <source>
        <dbReference type="Proteomes" id="UP000199228"/>
    </source>
</evidence>
<evidence type="ECO:0000256" key="6">
    <source>
        <dbReference type="ARBA" id="ARBA00060793"/>
    </source>
</evidence>
<dbReference type="GO" id="GO:0016831">
    <property type="term" value="F:carboxy-lyase activity"/>
    <property type="evidence" value="ECO:0007669"/>
    <property type="project" value="TreeGrafter"/>
</dbReference>
<evidence type="ECO:0000256" key="7">
    <source>
        <dbReference type="HAMAP-Rule" id="MF_01984"/>
    </source>
</evidence>
<keyword evidence="10" id="KW-1185">Reference proteome</keyword>
<evidence type="ECO:0000256" key="5">
    <source>
        <dbReference type="ARBA" id="ARBA00050612"/>
    </source>
</evidence>
<dbReference type="InterPro" id="IPR036551">
    <property type="entry name" value="Flavin_trans-like"/>
</dbReference>
<dbReference type="InterPro" id="IPR004507">
    <property type="entry name" value="UbiX-like"/>
</dbReference>
<keyword evidence="3 7" id="KW-0288">FMN</keyword>
<evidence type="ECO:0000259" key="8">
    <source>
        <dbReference type="Pfam" id="PF02441"/>
    </source>
</evidence>
<gene>
    <name evidence="7" type="primary">ubiX</name>
    <name evidence="9" type="ORF">SAMN02910417_01859</name>
</gene>
<dbReference type="NCBIfam" id="NF004685">
    <property type="entry name" value="PRK06029.1"/>
    <property type="match status" value="1"/>
</dbReference>
<comment type="caution">
    <text evidence="7">Lacks conserved residue(s) required for the propagation of feature annotation.</text>
</comment>
<evidence type="ECO:0000256" key="3">
    <source>
        <dbReference type="ARBA" id="ARBA00022643"/>
    </source>
</evidence>
<dbReference type="STRING" id="1732.SAMN02910417_01859"/>
<dbReference type="FunFam" id="3.40.50.1950:FF:000001">
    <property type="entry name" value="Flavin prenyltransferase UbiX"/>
    <property type="match status" value="1"/>
</dbReference>
<evidence type="ECO:0000256" key="4">
    <source>
        <dbReference type="ARBA" id="ARBA00022679"/>
    </source>
</evidence>
<feature type="binding site" evidence="7">
    <location>
        <begin position="88"/>
        <end position="91"/>
    </location>
    <ligand>
        <name>FMN</name>
        <dbReference type="ChEBI" id="CHEBI:58210"/>
    </ligand>
</feature>
<organism evidence="9 10">
    <name type="scientific">Eubacterium oxidoreducens</name>
    <dbReference type="NCBI Taxonomy" id="1732"/>
    <lineage>
        <taxon>Bacteria</taxon>
        <taxon>Bacillati</taxon>
        <taxon>Bacillota</taxon>
        <taxon>Clostridia</taxon>
        <taxon>Eubacteriales</taxon>
        <taxon>Eubacteriaceae</taxon>
        <taxon>Eubacterium</taxon>
    </lineage>
</organism>
<protein>
    <recommendedName>
        <fullName evidence="7">Flavin prenyltransferase UbiX</fullName>
        <ecNumber evidence="7">2.5.1.129</ecNumber>
    </recommendedName>
</protein>
<evidence type="ECO:0000256" key="1">
    <source>
        <dbReference type="ARBA" id="ARBA00022602"/>
    </source>
</evidence>
<accession>A0A1G6BWV0</accession>
<keyword evidence="1 7" id="KW-0637">Prenyltransferase</keyword>
<feature type="binding site" evidence="7">
    <location>
        <position position="169"/>
    </location>
    <ligand>
        <name>dimethylallyl phosphate</name>
        <dbReference type="ChEBI" id="CHEBI:88052"/>
    </ligand>
</feature>
<feature type="domain" description="Flavoprotein" evidence="8">
    <location>
        <begin position="2"/>
        <end position="173"/>
    </location>
</feature>
<reference evidence="9 10" key="1">
    <citation type="submission" date="2016-10" db="EMBL/GenBank/DDBJ databases">
        <authorList>
            <person name="de Groot N.N."/>
        </authorList>
    </citation>
    <scope>NUCLEOTIDE SEQUENCE [LARGE SCALE GENOMIC DNA]</scope>
    <source>
        <strain evidence="9 10">DSM 3217</strain>
    </source>
</reference>
<sequence>MKRIVVGVSGASGIPIAIRVLEGLKAATDVYSCLVMTKGAEMTLESESDMTLEEFTALADETFDLDNIGASIASGTYKTAGMIVVPCSMKTLAGIHSGFSQNLLLRAADVTLKERRKLVLVARETPLSAIHLRNMAELSQDGAIILPPMMTYYQQPKTLDDMTKHIAGKILDIFDIDMPDFNRWT</sequence>
<feature type="binding site" evidence="7">
    <location>
        <begin position="10"/>
        <end position="12"/>
    </location>
    <ligand>
        <name>FMN</name>
        <dbReference type="ChEBI" id="CHEBI:58210"/>
    </ligand>
</feature>
<dbReference type="GO" id="GO:0106141">
    <property type="term" value="F:flavin prenyltransferase activity"/>
    <property type="evidence" value="ECO:0007669"/>
    <property type="project" value="UniProtKB-EC"/>
</dbReference>
<dbReference type="AlphaFoldDB" id="A0A1G6BWV0"/>
<comment type="similarity">
    <text evidence="6 7">Belongs to the UbiX/PAD1 family.</text>
</comment>
<feature type="binding site" evidence="7">
    <location>
        <position position="123"/>
    </location>
    <ligand>
        <name>FMN</name>
        <dbReference type="ChEBI" id="CHEBI:58210"/>
    </ligand>
</feature>
<feature type="binding site" evidence="7">
    <location>
        <position position="153"/>
    </location>
    <ligand>
        <name>dimethylallyl phosphate</name>
        <dbReference type="ChEBI" id="CHEBI:88052"/>
    </ligand>
</feature>
<dbReference type="InterPro" id="IPR003382">
    <property type="entry name" value="Flavoprotein"/>
</dbReference>
<dbReference type="PANTHER" id="PTHR43374">
    <property type="entry name" value="FLAVIN PRENYLTRANSFERASE"/>
    <property type="match status" value="1"/>
</dbReference>
<name>A0A1G6BWV0_EUBOX</name>
<dbReference type="NCBIfam" id="TIGR00421">
    <property type="entry name" value="ubiX_pad"/>
    <property type="match status" value="1"/>
</dbReference>
<feature type="binding site" evidence="7">
    <location>
        <position position="37"/>
    </location>
    <ligand>
        <name>FMN</name>
        <dbReference type="ChEBI" id="CHEBI:58210"/>
    </ligand>
</feature>
<dbReference type="EMBL" id="FMXR01000013">
    <property type="protein sequence ID" value="SDB25084.1"/>
    <property type="molecule type" value="Genomic_DNA"/>
</dbReference>
<keyword evidence="2 7" id="KW-0285">Flavoprotein</keyword>
<dbReference type="OrthoDB" id="9781577at2"/>
<evidence type="ECO:0000313" key="9">
    <source>
        <dbReference type="EMBL" id="SDB25084.1"/>
    </source>
</evidence>
<dbReference type="HAMAP" id="MF_01984">
    <property type="entry name" value="ubiX_pad"/>
    <property type="match status" value="1"/>
</dbReference>
<dbReference type="PANTHER" id="PTHR43374:SF1">
    <property type="entry name" value="FLAVIN PRENYLTRANSFERASE PAD1, MITOCHONDRIAL"/>
    <property type="match status" value="1"/>
</dbReference>
<evidence type="ECO:0000256" key="2">
    <source>
        <dbReference type="ARBA" id="ARBA00022630"/>
    </source>
</evidence>
<comment type="function">
    <text evidence="7">Flavin prenyltransferase that catalyzes the synthesis of the prenylated FMN cofactor (prenyl-FMN) for 4-hydroxy-3-polyprenylbenzoic acid decarboxylase UbiD. The prenyltransferase is metal-independent and links a dimethylallyl moiety from dimethylallyl monophosphate (DMAP) to the flavin N5 and C6 atoms of FMN.</text>
</comment>